<protein>
    <submittedName>
        <fullName evidence="2">19431_t:CDS:1</fullName>
    </submittedName>
</protein>
<reference evidence="2" key="1">
    <citation type="submission" date="2021-06" db="EMBL/GenBank/DDBJ databases">
        <authorList>
            <person name="Kallberg Y."/>
            <person name="Tangrot J."/>
            <person name="Rosling A."/>
        </authorList>
    </citation>
    <scope>NUCLEOTIDE SEQUENCE</scope>
    <source>
        <strain evidence="2">MA453B</strain>
    </source>
</reference>
<feature type="chain" id="PRO_5040209100" evidence="1">
    <location>
        <begin position="23"/>
        <end position="49"/>
    </location>
</feature>
<comment type="caution">
    <text evidence="2">The sequence shown here is derived from an EMBL/GenBank/DDBJ whole genome shotgun (WGS) entry which is preliminary data.</text>
</comment>
<proteinExistence type="predicted"/>
<organism evidence="2 3">
    <name type="scientific">Dentiscutata erythropus</name>
    <dbReference type="NCBI Taxonomy" id="1348616"/>
    <lineage>
        <taxon>Eukaryota</taxon>
        <taxon>Fungi</taxon>
        <taxon>Fungi incertae sedis</taxon>
        <taxon>Mucoromycota</taxon>
        <taxon>Glomeromycotina</taxon>
        <taxon>Glomeromycetes</taxon>
        <taxon>Diversisporales</taxon>
        <taxon>Gigasporaceae</taxon>
        <taxon>Dentiscutata</taxon>
    </lineage>
</organism>
<accession>A0A9N9B1P3</accession>
<evidence type="ECO:0000256" key="1">
    <source>
        <dbReference type="SAM" id="SignalP"/>
    </source>
</evidence>
<evidence type="ECO:0000313" key="3">
    <source>
        <dbReference type="Proteomes" id="UP000789405"/>
    </source>
</evidence>
<dbReference type="AlphaFoldDB" id="A0A9N9B1P3"/>
<gene>
    <name evidence="2" type="ORF">DERYTH_LOCUS5340</name>
</gene>
<name>A0A9N9B1P3_9GLOM</name>
<dbReference type="EMBL" id="CAJVPY010002218">
    <property type="protein sequence ID" value="CAG8552582.1"/>
    <property type="molecule type" value="Genomic_DNA"/>
</dbReference>
<evidence type="ECO:0000313" key="2">
    <source>
        <dbReference type="EMBL" id="CAG8552582.1"/>
    </source>
</evidence>
<sequence>MKQSFLQIINIVFILILQPKISSPSSKYAVFHLSSQTFIVGANFETPYL</sequence>
<feature type="signal peptide" evidence="1">
    <location>
        <begin position="1"/>
        <end position="22"/>
    </location>
</feature>
<dbReference type="Proteomes" id="UP000789405">
    <property type="component" value="Unassembled WGS sequence"/>
</dbReference>
<keyword evidence="1" id="KW-0732">Signal</keyword>
<keyword evidence="3" id="KW-1185">Reference proteome</keyword>